<dbReference type="Gene3D" id="3.40.720.10">
    <property type="entry name" value="Alkaline Phosphatase, subunit A"/>
    <property type="match status" value="2"/>
</dbReference>
<feature type="compositionally biased region" description="Basic and acidic residues" evidence="6">
    <location>
        <begin position="10"/>
        <end position="22"/>
    </location>
</feature>
<evidence type="ECO:0000313" key="8">
    <source>
        <dbReference type="EMBL" id="MDT0401790.1"/>
    </source>
</evidence>
<evidence type="ECO:0000256" key="5">
    <source>
        <dbReference type="ARBA" id="ARBA00023152"/>
    </source>
</evidence>
<reference evidence="9" key="1">
    <citation type="submission" date="2023-07" db="EMBL/GenBank/DDBJ databases">
        <title>30 novel species of actinomycetes from the DSMZ collection.</title>
        <authorList>
            <person name="Nouioui I."/>
        </authorList>
    </citation>
    <scope>NUCLEOTIDE SEQUENCE [LARGE SCALE GENOMIC DNA]</scope>
    <source>
        <strain evidence="9">DSM 41635</strain>
    </source>
</reference>
<feature type="region of interest" description="Disordered" evidence="6">
    <location>
        <begin position="1"/>
        <end position="24"/>
    </location>
</feature>
<accession>A0ABU2QFM4</accession>
<dbReference type="PIRSF" id="PIRSF006392">
    <property type="entry name" value="IPGAM_arch"/>
    <property type="match status" value="1"/>
</dbReference>
<dbReference type="RefSeq" id="WP_051713562.1">
    <property type="nucleotide sequence ID" value="NZ_JAVRFB010000004.1"/>
</dbReference>
<comment type="similarity">
    <text evidence="4">Belongs to the BPG-independent phosphoglycerate mutase family. A-PGAM subfamily.</text>
</comment>
<dbReference type="InterPro" id="IPR017850">
    <property type="entry name" value="Alkaline_phosphatase_core_sf"/>
</dbReference>
<keyword evidence="8" id="KW-0413">Isomerase</keyword>
<dbReference type="SUPFAM" id="SSF53649">
    <property type="entry name" value="Alkaline phosphatase-like"/>
    <property type="match status" value="1"/>
</dbReference>
<feature type="domain" description="Metalloenzyme" evidence="7">
    <location>
        <begin position="29"/>
        <end position="375"/>
    </location>
</feature>
<dbReference type="InterPro" id="IPR004456">
    <property type="entry name" value="Pglycerate_mutase_ApgM"/>
</dbReference>
<dbReference type="Pfam" id="PF01676">
    <property type="entry name" value="Metalloenzyme"/>
    <property type="match status" value="1"/>
</dbReference>
<sequence length="413" mass="42774">MRQGAAGNGDRAEARGPDEGSRRAGGRCRYLVCIPDGAADDPSSALGGRTPLEVASMPVLSALALAGRRGEARTIPTGMPAASDVGIMAILGYDPAVHHTGRAPLEAASLGVPVRAGRTVFRANLVTVDDDGTMVDFSGGHPPPDLARQAVRLLQDRLGGEATFHAGLGYRNLMVAPRAWGGAVCVPPHDTVGRVAPAPRGPGAAALSRVMAASRTVLDPLPMAANQIWLWGQGTPLRLPAFRHRYGVGGALVGAVHVARGTAVAAGLTVLDAPGATGWYDTDYAAKRDTAIAAYRSGADVVVVHVAATDEAGHAGDLRAKTAALEAWDRQILDGLTRYLAATGRWKLLWIPDHVTSTELRAHTDGPVPYVVYDSAGPAPCEPHRGRRGPVPAHLLLPAVLGLPAAAAGARVR</sequence>
<dbReference type="PANTHER" id="PTHR31209:SF4">
    <property type="entry name" value="2,3-BISPHOSPHOGLYCERATE-INDEPENDENT PHOSPHOGLYCERATE MUTASE"/>
    <property type="match status" value="1"/>
</dbReference>
<evidence type="ECO:0000256" key="4">
    <source>
        <dbReference type="ARBA" id="ARBA00005524"/>
    </source>
</evidence>
<keyword evidence="5" id="KW-0324">Glycolysis</keyword>
<comment type="catalytic activity">
    <reaction evidence="1">
        <text>(2R)-2-phosphoglycerate = (2R)-3-phosphoglycerate</text>
        <dbReference type="Rhea" id="RHEA:15901"/>
        <dbReference type="ChEBI" id="CHEBI:58272"/>
        <dbReference type="ChEBI" id="CHEBI:58289"/>
        <dbReference type="EC" id="5.4.2.12"/>
    </reaction>
</comment>
<protein>
    <submittedName>
        <fullName evidence="8">2,3-bisphosphoglycerate-independent phosphoglycerate mutase</fullName>
        <ecNumber evidence="8">5.4.2.12</ecNumber>
    </submittedName>
</protein>
<name>A0ABU2QFM4_9ACTN</name>
<dbReference type="InterPro" id="IPR006124">
    <property type="entry name" value="Metalloenzyme"/>
</dbReference>
<dbReference type="PANTHER" id="PTHR31209">
    <property type="entry name" value="COFACTOR-INDEPENDENT PHOSPHOGLYCERATE MUTASE"/>
    <property type="match status" value="1"/>
</dbReference>
<evidence type="ECO:0000256" key="6">
    <source>
        <dbReference type="SAM" id="MobiDB-lite"/>
    </source>
</evidence>
<proteinExistence type="inferred from homology"/>
<evidence type="ECO:0000256" key="1">
    <source>
        <dbReference type="ARBA" id="ARBA00000370"/>
    </source>
</evidence>
<dbReference type="Proteomes" id="UP001180503">
    <property type="component" value="Unassembled WGS sequence"/>
</dbReference>
<evidence type="ECO:0000313" key="9">
    <source>
        <dbReference type="Proteomes" id="UP001180503"/>
    </source>
</evidence>
<dbReference type="EC" id="5.4.2.12" evidence="8"/>
<evidence type="ECO:0000256" key="2">
    <source>
        <dbReference type="ARBA" id="ARBA00002315"/>
    </source>
</evidence>
<evidence type="ECO:0000259" key="7">
    <source>
        <dbReference type="Pfam" id="PF01676"/>
    </source>
</evidence>
<dbReference type="GO" id="GO:0004619">
    <property type="term" value="F:phosphoglycerate mutase activity"/>
    <property type="evidence" value="ECO:0007669"/>
    <property type="project" value="UniProtKB-EC"/>
</dbReference>
<gene>
    <name evidence="8" type="primary">apgM</name>
    <name evidence="8" type="ORF">RM528_07965</name>
</gene>
<dbReference type="Pfam" id="PF10143">
    <property type="entry name" value="PhosphMutase"/>
    <property type="match status" value="1"/>
</dbReference>
<dbReference type="EMBL" id="JAVRFB010000004">
    <property type="protein sequence ID" value="MDT0401790.1"/>
    <property type="molecule type" value="Genomic_DNA"/>
</dbReference>
<evidence type="ECO:0000256" key="3">
    <source>
        <dbReference type="ARBA" id="ARBA00004921"/>
    </source>
</evidence>
<comment type="caution">
    <text evidence="8">The sequence shown here is derived from an EMBL/GenBank/DDBJ whole genome shotgun (WGS) entry which is preliminary data.</text>
</comment>
<comment type="pathway">
    <text evidence="3">Carbohydrate degradation.</text>
</comment>
<organism evidence="8 9">
    <name type="scientific">Streptomyces edwardsiae</name>
    <dbReference type="NCBI Taxonomy" id="3075527"/>
    <lineage>
        <taxon>Bacteria</taxon>
        <taxon>Bacillati</taxon>
        <taxon>Actinomycetota</taxon>
        <taxon>Actinomycetes</taxon>
        <taxon>Kitasatosporales</taxon>
        <taxon>Streptomycetaceae</taxon>
        <taxon>Streptomyces</taxon>
    </lineage>
</organism>
<dbReference type="NCBIfam" id="TIGR00306">
    <property type="entry name" value="apgM"/>
    <property type="match status" value="1"/>
</dbReference>
<comment type="function">
    <text evidence="2">Catalyzes the interconversion of 2-phosphoglycerate and 3-phosphoglycerate.</text>
</comment>